<dbReference type="Proteomes" id="UP000521872">
    <property type="component" value="Unassembled WGS sequence"/>
</dbReference>
<organism evidence="1 2">
    <name type="scientific">Agrocybe pediades</name>
    <dbReference type="NCBI Taxonomy" id="84607"/>
    <lineage>
        <taxon>Eukaryota</taxon>
        <taxon>Fungi</taxon>
        <taxon>Dikarya</taxon>
        <taxon>Basidiomycota</taxon>
        <taxon>Agaricomycotina</taxon>
        <taxon>Agaricomycetes</taxon>
        <taxon>Agaricomycetidae</taxon>
        <taxon>Agaricales</taxon>
        <taxon>Agaricineae</taxon>
        <taxon>Strophariaceae</taxon>
        <taxon>Agrocybe</taxon>
    </lineage>
</organism>
<proteinExistence type="predicted"/>
<dbReference type="AlphaFoldDB" id="A0A8H4R2M2"/>
<accession>A0A8H4R2M2</accession>
<keyword evidence="2" id="KW-1185">Reference proteome</keyword>
<evidence type="ECO:0000313" key="1">
    <source>
        <dbReference type="EMBL" id="KAF4622295.1"/>
    </source>
</evidence>
<evidence type="ECO:0000313" key="2">
    <source>
        <dbReference type="Proteomes" id="UP000521872"/>
    </source>
</evidence>
<reference evidence="1 2" key="1">
    <citation type="submission" date="2019-12" db="EMBL/GenBank/DDBJ databases">
        <authorList>
            <person name="Floudas D."/>
            <person name="Bentzer J."/>
            <person name="Ahren D."/>
            <person name="Johansson T."/>
            <person name="Persson P."/>
            <person name="Tunlid A."/>
        </authorList>
    </citation>
    <scope>NUCLEOTIDE SEQUENCE [LARGE SCALE GENOMIC DNA]</scope>
    <source>
        <strain evidence="1 2">CBS 102.39</strain>
    </source>
</reference>
<gene>
    <name evidence="1" type="ORF">D9613_009207</name>
</gene>
<protein>
    <submittedName>
        <fullName evidence="1">Uncharacterized protein</fullName>
    </submittedName>
</protein>
<dbReference type="EMBL" id="JAACJL010000002">
    <property type="protein sequence ID" value="KAF4622295.1"/>
    <property type="molecule type" value="Genomic_DNA"/>
</dbReference>
<sequence>MAAWSSDIKNGFISTRPELEPDFTPAAYNKLLNNLFPVNTPFTVFPNVHLHQQSSVPDTRATFTVYYGKSPVFLLDINAYSSLPRISSREAADGRIRRHMRDLLPYCPLPALHGVSVFGTRMAFYKAGPAWSNVLPARTCTEGAGELEDTTPVDWWDCDLLEDDGAIRLKEVVNRIRNECDNLS</sequence>
<comment type="caution">
    <text evidence="1">The sequence shown here is derived from an EMBL/GenBank/DDBJ whole genome shotgun (WGS) entry which is preliminary data.</text>
</comment>
<name>A0A8H4R2M2_9AGAR</name>